<keyword evidence="3" id="KW-1185">Reference proteome</keyword>
<comment type="caution">
    <text evidence="2">The sequence shown here is derived from an EMBL/GenBank/DDBJ whole genome shotgun (WGS) entry which is preliminary data.</text>
</comment>
<sequence length="105" mass="11932">MHRPVNESRPDLRHRPRQRPPRGRPTMGRRRGRYLASPETISGRHHGCWVSSEIAYSPCVKMKAKSKNTGSIYMVKKRERPRGASGGKQRREGRSRATVGDDGNP</sequence>
<accession>K0SN77</accession>
<feature type="region of interest" description="Disordered" evidence="1">
    <location>
        <begin position="1"/>
        <end position="43"/>
    </location>
</feature>
<dbReference type="AlphaFoldDB" id="K0SN77"/>
<organism evidence="2 3">
    <name type="scientific">Thalassiosira oceanica</name>
    <name type="common">Marine diatom</name>
    <dbReference type="NCBI Taxonomy" id="159749"/>
    <lineage>
        <taxon>Eukaryota</taxon>
        <taxon>Sar</taxon>
        <taxon>Stramenopiles</taxon>
        <taxon>Ochrophyta</taxon>
        <taxon>Bacillariophyta</taxon>
        <taxon>Coscinodiscophyceae</taxon>
        <taxon>Thalassiosirophycidae</taxon>
        <taxon>Thalassiosirales</taxon>
        <taxon>Thalassiosiraceae</taxon>
        <taxon>Thalassiosira</taxon>
    </lineage>
</organism>
<dbReference type="Proteomes" id="UP000266841">
    <property type="component" value="Unassembled WGS sequence"/>
</dbReference>
<feature type="region of interest" description="Disordered" evidence="1">
    <location>
        <begin position="64"/>
        <end position="105"/>
    </location>
</feature>
<name>K0SN77_THAOC</name>
<protein>
    <submittedName>
        <fullName evidence="2">Uncharacterized protein</fullName>
    </submittedName>
</protein>
<reference evidence="2 3" key="1">
    <citation type="journal article" date="2012" name="Genome Biol.">
        <title>Genome and low-iron response of an oceanic diatom adapted to chronic iron limitation.</title>
        <authorList>
            <person name="Lommer M."/>
            <person name="Specht M."/>
            <person name="Roy A.S."/>
            <person name="Kraemer L."/>
            <person name="Andreson R."/>
            <person name="Gutowska M.A."/>
            <person name="Wolf J."/>
            <person name="Bergner S.V."/>
            <person name="Schilhabel M.B."/>
            <person name="Klostermeier U.C."/>
            <person name="Beiko R.G."/>
            <person name="Rosenstiel P."/>
            <person name="Hippler M."/>
            <person name="Laroche J."/>
        </authorList>
    </citation>
    <scope>NUCLEOTIDE SEQUENCE [LARGE SCALE GENOMIC DNA]</scope>
    <source>
        <strain evidence="2 3">CCMP1005</strain>
    </source>
</reference>
<evidence type="ECO:0000313" key="2">
    <source>
        <dbReference type="EMBL" id="EJK66820.1"/>
    </source>
</evidence>
<proteinExistence type="predicted"/>
<evidence type="ECO:0000256" key="1">
    <source>
        <dbReference type="SAM" id="MobiDB-lite"/>
    </source>
</evidence>
<feature type="compositionally biased region" description="Basic and acidic residues" evidence="1">
    <location>
        <begin position="1"/>
        <end position="13"/>
    </location>
</feature>
<dbReference type="EMBL" id="AGNL01014193">
    <property type="protein sequence ID" value="EJK66820.1"/>
    <property type="molecule type" value="Genomic_DNA"/>
</dbReference>
<evidence type="ECO:0000313" key="3">
    <source>
        <dbReference type="Proteomes" id="UP000266841"/>
    </source>
</evidence>
<gene>
    <name evidence="2" type="ORF">THAOC_12221</name>
</gene>
<feature type="compositionally biased region" description="Basic residues" evidence="1">
    <location>
        <begin position="14"/>
        <end position="33"/>
    </location>
</feature>